<dbReference type="InterPro" id="IPR050238">
    <property type="entry name" value="DNA_Rep/Repair_Clamp_Loader"/>
</dbReference>
<gene>
    <name evidence="1" type="ORF">FH969_02075</name>
</gene>
<organism evidence="1 2">
    <name type="scientific">Miniimonas arenae</name>
    <dbReference type="NCBI Taxonomy" id="676201"/>
    <lineage>
        <taxon>Bacteria</taxon>
        <taxon>Bacillati</taxon>
        <taxon>Actinomycetota</taxon>
        <taxon>Actinomycetes</taxon>
        <taxon>Micrococcales</taxon>
        <taxon>Beutenbergiaceae</taxon>
        <taxon>Miniimonas</taxon>
    </lineage>
</organism>
<name>A0A5C5BFR3_9MICO</name>
<dbReference type="Gene3D" id="3.40.50.300">
    <property type="entry name" value="P-loop containing nucleotide triphosphate hydrolases"/>
    <property type="match status" value="1"/>
</dbReference>
<dbReference type="GO" id="GO:0003887">
    <property type="term" value="F:DNA-directed DNA polymerase activity"/>
    <property type="evidence" value="ECO:0007669"/>
    <property type="project" value="UniProtKB-EC"/>
</dbReference>
<accession>A0A5C5BFR3</accession>
<dbReference type="Proteomes" id="UP000313849">
    <property type="component" value="Unassembled WGS sequence"/>
</dbReference>
<sequence>MSAGTSPEAAAPLDIWADVVGQEDAVAVLRHAVADPTAMTHAWLLTGPPGSGRSVAARAFAADLIASSTPRSDGEPTSGGELAVARAGAAERVLRGVHPDLHVVATDKTVITVAEVRDLVTLAQRSPAESGWRVIVVEDADRIVERSANALLKAIEEPPPRTVWVLCAPSEQDVITTVRSRCRHVTLRVPTAEAVAGLLVRRHGVDGGEALLAARAAQSHIGLATSLALRPEARARRARVLEIASRVRGVGDAILAAGELVEVATAQATASAAERDATERAALLRALGADGEATLPPTVRAQVRQLEEDQKRRAKRAVVDGLDRAMTDLLSFYRDVLVVQLGAEVSLVNEAQAADVRAVAASSTPEGTLARMDAIGVARTRLAGNVAPLLAVEAMTVALRPQGEGARR</sequence>
<dbReference type="GO" id="GO:0006261">
    <property type="term" value="P:DNA-templated DNA replication"/>
    <property type="evidence" value="ECO:0007669"/>
    <property type="project" value="TreeGrafter"/>
</dbReference>
<evidence type="ECO:0000313" key="2">
    <source>
        <dbReference type="Proteomes" id="UP000313849"/>
    </source>
</evidence>
<dbReference type="PANTHER" id="PTHR11669:SF8">
    <property type="entry name" value="DNA POLYMERASE III SUBUNIT DELTA"/>
    <property type="match status" value="1"/>
</dbReference>
<evidence type="ECO:0000313" key="1">
    <source>
        <dbReference type="EMBL" id="TNU76690.1"/>
    </source>
</evidence>
<dbReference type="PANTHER" id="PTHR11669">
    <property type="entry name" value="REPLICATION FACTOR C / DNA POLYMERASE III GAMMA-TAU SUBUNIT"/>
    <property type="match status" value="1"/>
</dbReference>
<dbReference type="SUPFAM" id="SSF52540">
    <property type="entry name" value="P-loop containing nucleoside triphosphate hydrolases"/>
    <property type="match status" value="1"/>
</dbReference>
<comment type="caution">
    <text evidence="1">The sequence shown here is derived from an EMBL/GenBank/DDBJ whole genome shotgun (WGS) entry which is preliminary data.</text>
</comment>
<dbReference type="InterPro" id="IPR027417">
    <property type="entry name" value="P-loop_NTPase"/>
</dbReference>
<dbReference type="OrthoDB" id="9809531at2"/>
<dbReference type="EC" id="2.7.7.7" evidence="1"/>
<dbReference type="Pfam" id="PF13177">
    <property type="entry name" value="DNA_pol3_delta2"/>
    <property type="match status" value="1"/>
</dbReference>
<dbReference type="NCBIfam" id="NF005926">
    <property type="entry name" value="PRK07940.1"/>
    <property type="match status" value="1"/>
</dbReference>
<reference evidence="1 2" key="1">
    <citation type="submission" date="2019-06" db="EMBL/GenBank/DDBJ databases">
        <title>Draft genome sequence of Miniimonas arenae KCTC 19750T isolated from sea sand.</title>
        <authorList>
            <person name="Park S.-J."/>
        </authorList>
    </citation>
    <scope>NUCLEOTIDE SEQUENCE [LARGE SCALE GENOMIC DNA]</scope>
    <source>
        <strain evidence="1 2">KCTC 19750</strain>
    </source>
</reference>
<proteinExistence type="predicted"/>
<keyword evidence="1" id="KW-0808">Transferase</keyword>
<dbReference type="RefSeq" id="WP_139985782.1">
    <property type="nucleotide sequence ID" value="NZ_VENP01000004.1"/>
</dbReference>
<protein>
    <submittedName>
        <fullName evidence="1">DNA polymerase III subunit delta</fullName>
        <ecNumber evidence="1">2.7.7.7</ecNumber>
    </submittedName>
</protein>
<dbReference type="EMBL" id="VENP01000004">
    <property type="protein sequence ID" value="TNU76690.1"/>
    <property type="molecule type" value="Genomic_DNA"/>
</dbReference>
<keyword evidence="2" id="KW-1185">Reference proteome</keyword>
<keyword evidence="1" id="KW-0548">Nucleotidyltransferase</keyword>
<dbReference type="AlphaFoldDB" id="A0A5C5BFR3"/>